<dbReference type="AlphaFoldDB" id="A0A5C3MMD0"/>
<reference evidence="2 3" key="1">
    <citation type="journal article" date="2019" name="Nat. Ecol. Evol.">
        <title>Megaphylogeny resolves global patterns of mushroom evolution.</title>
        <authorList>
            <person name="Varga T."/>
            <person name="Krizsan K."/>
            <person name="Foldi C."/>
            <person name="Dima B."/>
            <person name="Sanchez-Garcia M."/>
            <person name="Sanchez-Ramirez S."/>
            <person name="Szollosi G.J."/>
            <person name="Szarkandi J.G."/>
            <person name="Papp V."/>
            <person name="Albert L."/>
            <person name="Andreopoulos W."/>
            <person name="Angelini C."/>
            <person name="Antonin V."/>
            <person name="Barry K.W."/>
            <person name="Bougher N.L."/>
            <person name="Buchanan P."/>
            <person name="Buyck B."/>
            <person name="Bense V."/>
            <person name="Catcheside P."/>
            <person name="Chovatia M."/>
            <person name="Cooper J."/>
            <person name="Damon W."/>
            <person name="Desjardin D."/>
            <person name="Finy P."/>
            <person name="Geml J."/>
            <person name="Haridas S."/>
            <person name="Hughes K."/>
            <person name="Justo A."/>
            <person name="Karasinski D."/>
            <person name="Kautmanova I."/>
            <person name="Kiss B."/>
            <person name="Kocsube S."/>
            <person name="Kotiranta H."/>
            <person name="LaButti K.M."/>
            <person name="Lechner B.E."/>
            <person name="Liimatainen K."/>
            <person name="Lipzen A."/>
            <person name="Lukacs Z."/>
            <person name="Mihaltcheva S."/>
            <person name="Morgado L.N."/>
            <person name="Niskanen T."/>
            <person name="Noordeloos M.E."/>
            <person name="Ohm R.A."/>
            <person name="Ortiz-Santana B."/>
            <person name="Ovrebo C."/>
            <person name="Racz N."/>
            <person name="Riley R."/>
            <person name="Savchenko A."/>
            <person name="Shiryaev A."/>
            <person name="Soop K."/>
            <person name="Spirin V."/>
            <person name="Szebenyi C."/>
            <person name="Tomsovsky M."/>
            <person name="Tulloss R.E."/>
            <person name="Uehling J."/>
            <person name="Grigoriev I.V."/>
            <person name="Vagvolgyi C."/>
            <person name="Papp T."/>
            <person name="Martin F.M."/>
            <person name="Miettinen O."/>
            <person name="Hibbett D.S."/>
            <person name="Nagy L.G."/>
        </authorList>
    </citation>
    <scope>NUCLEOTIDE SEQUENCE [LARGE SCALE GENOMIC DNA]</scope>
    <source>
        <strain evidence="2 3">OMC1185</strain>
    </source>
</reference>
<dbReference type="Gene3D" id="3.80.10.10">
    <property type="entry name" value="Ribonuclease Inhibitor"/>
    <property type="match status" value="1"/>
</dbReference>
<dbReference type="SUPFAM" id="SSF81383">
    <property type="entry name" value="F-box domain"/>
    <property type="match status" value="1"/>
</dbReference>
<evidence type="ECO:0000256" key="1">
    <source>
        <dbReference type="SAM" id="MobiDB-lite"/>
    </source>
</evidence>
<proteinExistence type="predicted"/>
<protein>
    <submittedName>
        <fullName evidence="2">Uncharacterized protein</fullName>
    </submittedName>
</protein>
<dbReference type="OrthoDB" id="3171058at2759"/>
<accession>A0A5C3MMD0</accession>
<dbReference type="InterPro" id="IPR036047">
    <property type="entry name" value="F-box-like_dom_sf"/>
</dbReference>
<feature type="region of interest" description="Disordered" evidence="1">
    <location>
        <begin position="472"/>
        <end position="494"/>
    </location>
</feature>
<sequence length="494" mass="56016">MPGMSRTIEPESQLDDLRDRSLRAVRGKTDAGYLFPELLHTIFSFAFNSLGDGFATLPRARAESSWLSLDDKMSCSMVCKPWRDVAVPMLYNHVVLRRSSQLSSFHRTLMSQSDSFAYRKMVKSFLVDLSEHVTVPDAHHQIMDILSLCSNLAEMAYNPSQRTRLSDEAVSLIERLDPSLVTCLSLGEKIDSTPDLLQFLQELPRLQVLSLHSGRQLFQTLRKHPVSLPHVTTLSLTLDSNVTSGFALSTPSLTSLSMSFGPSWNDNPDEVIGEIIATVGQSLRYLDISWDWEEDGDSEMPGIFDLNVLEPCHALSHLVVRGVSSFVGTHPTIRFLDVWRDLIFMDEWRQAEQLEPEELIENQLQVEILRAHLPNIASVRVFDSFLRHLIPDLPTILLPIGRNDKSVRVHVLGRIIWDTPTMVFDEFELDPRRAGLPPLPHIVDEFVSEAYRYLGINIPDVPDADVHDWEFDDTGSPVSSEYESDENFLGYRTE</sequence>
<gene>
    <name evidence="2" type="ORF">OE88DRAFT_1669215</name>
</gene>
<name>A0A5C3MMD0_9AGAM</name>
<dbReference type="Proteomes" id="UP000305948">
    <property type="component" value="Unassembled WGS sequence"/>
</dbReference>
<keyword evidence="3" id="KW-1185">Reference proteome</keyword>
<evidence type="ECO:0000313" key="2">
    <source>
        <dbReference type="EMBL" id="TFK45496.1"/>
    </source>
</evidence>
<dbReference type="SUPFAM" id="SSF52047">
    <property type="entry name" value="RNI-like"/>
    <property type="match status" value="1"/>
</dbReference>
<evidence type="ECO:0000313" key="3">
    <source>
        <dbReference type="Proteomes" id="UP000305948"/>
    </source>
</evidence>
<organism evidence="2 3">
    <name type="scientific">Heliocybe sulcata</name>
    <dbReference type="NCBI Taxonomy" id="5364"/>
    <lineage>
        <taxon>Eukaryota</taxon>
        <taxon>Fungi</taxon>
        <taxon>Dikarya</taxon>
        <taxon>Basidiomycota</taxon>
        <taxon>Agaricomycotina</taxon>
        <taxon>Agaricomycetes</taxon>
        <taxon>Gloeophyllales</taxon>
        <taxon>Gloeophyllaceae</taxon>
        <taxon>Heliocybe</taxon>
    </lineage>
</organism>
<dbReference type="EMBL" id="ML213542">
    <property type="protein sequence ID" value="TFK45496.1"/>
    <property type="molecule type" value="Genomic_DNA"/>
</dbReference>
<dbReference type="InterPro" id="IPR032675">
    <property type="entry name" value="LRR_dom_sf"/>
</dbReference>